<dbReference type="SMART" id="SM00834">
    <property type="entry name" value="CxxC_CXXC_SSSS"/>
    <property type="match status" value="1"/>
</dbReference>
<accession>A0ABT3NE17</accession>
<dbReference type="Proteomes" id="UP001209681">
    <property type="component" value="Unassembled WGS sequence"/>
</dbReference>
<reference evidence="2 3" key="1">
    <citation type="submission" date="2022-11" db="EMBL/GenBank/DDBJ databases">
        <title>Desulfobotulus tamanensis H1 sp. nov. - anaerobic, alkaliphilic, sulphate reducing bacterium isolated from terrestrial mud volcano.</title>
        <authorList>
            <person name="Frolova A."/>
            <person name="Merkel A.Y."/>
            <person name="Slobodkin A.I."/>
        </authorList>
    </citation>
    <scope>NUCLEOTIDE SEQUENCE [LARGE SCALE GENOMIC DNA]</scope>
    <source>
        <strain evidence="2 3">H1</strain>
    </source>
</reference>
<keyword evidence="3" id="KW-1185">Reference proteome</keyword>
<feature type="domain" description="Putative regulatory protein FmdB zinc ribbon" evidence="1">
    <location>
        <begin position="1"/>
        <end position="41"/>
    </location>
</feature>
<gene>
    <name evidence="2" type="ORF">OOT00_15750</name>
</gene>
<organism evidence="2 3">
    <name type="scientific">Desulfobotulus pelophilus</name>
    <dbReference type="NCBI Taxonomy" id="2823377"/>
    <lineage>
        <taxon>Bacteria</taxon>
        <taxon>Pseudomonadati</taxon>
        <taxon>Thermodesulfobacteriota</taxon>
        <taxon>Desulfobacteria</taxon>
        <taxon>Desulfobacterales</taxon>
        <taxon>Desulfobacteraceae</taxon>
        <taxon>Desulfobotulus</taxon>
    </lineage>
</organism>
<dbReference type="Pfam" id="PF09723">
    <property type="entry name" value="Zn_ribbon_8"/>
    <property type="match status" value="1"/>
</dbReference>
<sequence>MPTIEYDCPKCGHVFKRVVFRGEERPSMPCPKCKSMEVKPSHSAESLFNGISPSSSLAKDTN</sequence>
<dbReference type="InterPro" id="IPR013429">
    <property type="entry name" value="Regulatory_FmdB_Zinc_ribbon"/>
</dbReference>
<dbReference type="RefSeq" id="WP_265426379.1">
    <property type="nucleotide sequence ID" value="NZ_JAPFPW010000045.1"/>
</dbReference>
<dbReference type="EMBL" id="JAPFPW010000045">
    <property type="protein sequence ID" value="MCW7755431.1"/>
    <property type="molecule type" value="Genomic_DNA"/>
</dbReference>
<proteinExistence type="predicted"/>
<name>A0ABT3NE17_9BACT</name>
<dbReference type="Gene3D" id="2.20.28.30">
    <property type="entry name" value="RNA polymerase ii, chain L"/>
    <property type="match status" value="1"/>
</dbReference>
<dbReference type="NCBIfam" id="TIGR02605">
    <property type="entry name" value="CxxC_CxxC_SSSS"/>
    <property type="match status" value="1"/>
</dbReference>
<protein>
    <submittedName>
        <fullName evidence="2">Zinc ribbon domain-containing protein</fullName>
    </submittedName>
</protein>
<evidence type="ECO:0000313" key="3">
    <source>
        <dbReference type="Proteomes" id="UP001209681"/>
    </source>
</evidence>
<comment type="caution">
    <text evidence="2">The sequence shown here is derived from an EMBL/GenBank/DDBJ whole genome shotgun (WGS) entry which is preliminary data.</text>
</comment>
<evidence type="ECO:0000313" key="2">
    <source>
        <dbReference type="EMBL" id="MCW7755431.1"/>
    </source>
</evidence>
<evidence type="ECO:0000259" key="1">
    <source>
        <dbReference type="SMART" id="SM00834"/>
    </source>
</evidence>